<organism evidence="2 3">
    <name type="scientific">Candidatus Falkowbacteria bacterium RIFCSPLOWO2_12_FULL_45_13</name>
    <dbReference type="NCBI Taxonomy" id="1797991"/>
    <lineage>
        <taxon>Bacteria</taxon>
        <taxon>Candidatus Falkowiibacteriota</taxon>
    </lineage>
</organism>
<dbReference type="InterPro" id="IPR047650">
    <property type="entry name" value="Transpos_IS110"/>
</dbReference>
<dbReference type="GO" id="GO:0003677">
    <property type="term" value="F:DNA binding"/>
    <property type="evidence" value="ECO:0007669"/>
    <property type="project" value="InterPro"/>
</dbReference>
<accession>A0A1F5T085</accession>
<protein>
    <recommendedName>
        <fullName evidence="1">Transposase IS110-like N-terminal domain-containing protein</fullName>
    </recommendedName>
</protein>
<dbReference type="AlphaFoldDB" id="A0A1F5T085"/>
<evidence type="ECO:0000259" key="1">
    <source>
        <dbReference type="Pfam" id="PF01548"/>
    </source>
</evidence>
<dbReference type="Pfam" id="PF01548">
    <property type="entry name" value="DEDD_Tnp_IS110"/>
    <property type="match status" value="1"/>
</dbReference>
<proteinExistence type="predicted"/>
<dbReference type="InterPro" id="IPR002525">
    <property type="entry name" value="Transp_IS110-like_N"/>
</dbReference>
<name>A0A1F5T085_9BACT</name>
<sequence length="196" mass="22389">MKLIKIMEQAKSHSIGIDVGKRELVACIRCSNGITEPPAAFPNSIVGLRKFIVYLKKNNVQKDKSPILLESTGPYHWQPARTLADNGYFVKVANPLHTKQIARLSIRKRKTDKVDAANLAFLASQNYGYQFAETDEMARKKAAIRHYWKLRSTATNLLVHERYLKEYRHISAVSVLKIIVKRGFVAQIRLRICDII</sequence>
<dbReference type="GO" id="GO:0006313">
    <property type="term" value="P:DNA transposition"/>
    <property type="evidence" value="ECO:0007669"/>
    <property type="project" value="InterPro"/>
</dbReference>
<dbReference type="PANTHER" id="PTHR33055">
    <property type="entry name" value="TRANSPOSASE FOR INSERTION SEQUENCE ELEMENT IS1111A"/>
    <property type="match status" value="1"/>
</dbReference>
<evidence type="ECO:0000313" key="3">
    <source>
        <dbReference type="Proteomes" id="UP000176915"/>
    </source>
</evidence>
<comment type="caution">
    <text evidence="2">The sequence shown here is derived from an EMBL/GenBank/DDBJ whole genome shotgun (WGS) entry which is preliminary data.</text>
</comment>
<gene>
    <name evidence="2" type="ORF">A3H09_02220</name>
</gene>
<dbReference type="PANTHER" id="PTHR33055:SF17">
    <property type="entry name" value="THIRD ORF IN TRANSPOSON ISC1491"/>
    <property type="match status" value="1"/>
</dbReference>
<dbReference type="GO" id="GO:0004803">
    <property type="term" value="F:transposase activity"/>
    <property type="evidence" value="ECO:0007669"/>
    <property type="project" value="InterPro"/>
</dbReference>
<evidence type="ECO:0000313" key="2">
    <source>
        <dbReference type="EMBL" id="OGF32143.1"/>
    </source>
</evidence>
<feature type="domain" description="Transposase IS110-like N-terminal" evidence="1">
    <location>
        <begin position="15"/>
        <end position="130"/>
    </location>
</feature>
<dbReference type="EMBL" id="MFFY01000003">
    <property type="protein sequence ID" value="OGF32143.1"/>
    <property type="molecule type" value="Genomic_DNA"/>
</dbReference>
<dbReference type="Proteomes" id="UP000176915">
    <property type="component" value="Unassembled WGS sequence"/>
</dbReference>
<reference evidence="2 3" key="1">
    <citation type="journal article" date="2016" name="Nat. Commun.">
        <title>Thousands of microbial genomes shed light on interconnected biogeochemical processes in an aquifer system.</title>
        <authorList>
            <person name="Anantharaman K."/>
            <person name="Brown C.T."/>
            <person name="Hug L.A."/>
            <person name="Sharon I."/>
            <person name="Castelle C.J."/>
            <person name="Probst A.J."/>
            <person name="Thomas B.C."/>
            <person name="Singh A."/>
            <person name="Wilkins M.J."/>
            <person name="Karaoz U."/>
            <person name="Brodie E.L."/>
            <person name="Williams K.H."/>
            <person name="Hubbard S.S."/>
            <person name="Banfield J.F."/>
        </authorList>
    </citation>
    <scope>NUCLEOTIDE SEQUENCE [LARGE SCALE GENOMIC DNA]</scope>
</reference>